<name>A0A6S6UE16_9BACT</name>
<proteinExistence type="inferred from homology"/>
<dbReference type="Gene3D" id="2.160.10.10">
    <property type="entry name" value="Hexapeptide repeat proteins"/>
    <property type="match status" value="2"/>
</dbReference>
<gene>
    <name evidence="2" type="ORF">HELGO_WM24848</name>
</gene>
<sequence>MSEKIWLRPSKSPWSLKIKIKLSLWLLIQKTIFRFSPHKLNFFRIFLLKLFGAKIGNNCFIHQSVNIYMPWNLEIGTFSSIDFDAIIYSISKIKIGKMGVIGARSVVTKNMPDSYISFGNPCKPYKIREPQKDTI</sequence>
<dbReference type="GO" id="GO:0016740">
    <property type="term" value="F:transferase activity"/>
    <property type="evidence" value="ECO:0007669"/>
    <property type="project" value="UniProtKB-KW"/>
</dbReference>
<dbReference type="InterPro" id="IPR011004">
    <property type="entry name" value="Trimer_LpxA-like_sf"/>
</dbReference>
<keyword evidence="2" id="KW-0808">Transferase</keyword>
<dbReference type="EMBL" id="CACVAS010000142">
    <property type="protein sequence ID" value="CAA6826016.1"/>
    <property type="molecule type" value="Genomic_DNA"/>
</dbReference>
<comment type="similarity">
    <text evidence="1">Belongs to the transferase hexapeptide repeat family.</text>
</comment>
<dbReference type="AlphaFoldDB" id="A0A6S6UE16"/>
<dbReference type="InterPro" id="IPR050179">
    <property type="entry name" value="Trans_hexapeptide_repeat"/>
</dbReference>
<dbReference type="PANTHER" id="PTHR43300:SF7">
    <property type="entry name" value="UDP-N-ACETYLBACILLOSAMINE N-ACETYLTRANSFERASE"/>
    <property type="match status" value="1"/>
</dbReference>
<protein>
    <submittedName>
        <fullName evidence="2">Acetyltransferase, CysE/LacA/LpxA/NodL family</fullName>
    </submittedName>
</protein>
<dbReference type="PANTHER" id="PTHR43300">
    <property type="entry name" value="ACETYLTRANSFERASE"/>
    <property type="match status" value="1"/>
</dbReference>
<accession>A0A6S6UE16</accession>
<reference evidence="2" key="1">
    <citation type="submission" date="2020-01" db="EMBL/GenBank/DDBJ databases">
        <authorList>
            <person name="Meier V. D."/>
            <person name="Meier V D."/>
        </authorList>
    </citation>
    <scope>NUCLEOTIDE SEQUENCE</scope>
    <source>
        <strain evidence="2">HLG_WM_MAG_01</strain>
    </source>
</reference>
<dbReference type="SUPFAM" id="SSF51161">
    <property type="entry name" value="Trimeric LpxA-like enzymes"/>
    <property type="match status" value="1"/>
</dbReference>
<organism evidence="2">
    <name type="scientific">uncultured Sulfurovum sp</name>
    <dbReference type="NCBI Taxonomy" id="269237"/>
    <lineage>
        <taxon>Bacteria</taxon>
        <taxon>Pseudomonadati</taxon>
        <taxon>Campylobacterota</taxon>
        <taxon>Epsilonproteobacteria</taxon>
        <taxon>Campylobacterales</taxon>
        <taxon>Sulfurovaceae</taxon>
        <taxon>Sulfurovum</taxon>
        <taxon>environmental samples</taxon>
    </lineage>
</organism>
<evidence type="ECO:0000313" key="2">
    <source>
        <dbReference type="EMBL" id="CAA6826016.1"/>
    </source>
</evidence>
<evidence type="ECO:0000256" key="1">
    <source>
        <dbReference type="ARBA" id="ARBA00007274"/>
    </source>
</evidence>